<dbReference type="Proteomes" id="UP000253032">
    <property type="component" value="Unassembled WGS sequence"/>
</dbReference>
<evidence type="ECO:0000259" key="1">
    <source>
        <dbReference type="PROSITE" id="PS50883"/>
    </source>
</evidence>
<dbReference type="PANTHER" id="PTHR33121:SF79">
    <property type="entry name" value="CYCLIC DI-GMP PHOSPHODIESTERASE PDED-RELATED"/>
    <property type="match status" value="1"/>
</dbReference>
<gene>
    <name evidence="2" type="ORF">DBW98_00040</name>
</gene>
<dbReference type="Pfam" id="PF00563">
    <property type="entry name" value="EAL"/>
    <property type="match status" value="1"/>
</dbReference>
<dbReference type="InterPro" id="IPR050706">
    <property type="entry name" value="Cyclic-di-GMP_PDE-like"/>
</dbReference>
<name>A0A368BSE6_9GAMM</name>
<dbReference type="GO" id="GO:0071111">
    <property type="term" value="F:cyclic-guanylate-specific phosphodiesterase activity"/>
    <property type="evidence" value="ECO:0007669"/>
    <property type="project" value="InterPro"/>
</dbReference>
<dbReference type="Gene3D" id="3.20.20.450">
    <property type="entry name" value="EAL domain"/>
    <property type="match status" value="1"/>
</dbReference>
<dbReference type="SUPFAM" id="SSF141868">
    <property type="entry name" value="EAL domain-like"/>
    <property type="match status" value="1"/>
</dbReference>
<evidence type="ECO:0000313" key="3">
    <source>
        <dbReference type="Proteomes" id="UP000253032"/>
    </source>
</evidence>
<dbReference type="SMART" id="SM00052">
    <property type="entry name" value="EAL"/>
    <property type="match status" value="1"/>
</dbReference>
<organism evidence="2 3">
    <name type="scientific">SAR86 cluster bacterium</name>
    <dbReference type="NCBI Taxonomy" id="2030880"/>
    <lineage>
        <taxon>Bacteria</taxon>
        <taxon>Pseudomonadati</taxon>
        <taxon>Pseudomonadota</taxon>
        <taxon>Gammaproteobacteria</taxon>
        <taxon>SAR86 cluster</taxon>
    </lineage>
</organism>
<feature type="domain" description="EAL" evidence="1">
    <location>
        <begin position="111"/>
        <end position="364"/>
    </location>
</feature>
<dbReference type="InterPro" id="IPR001633">
    <property type="entry name" value="EAL_dom"/>
</dbReference>
<dbReference type="AlphaFoldDB" id="A0A368BSE6"/>
<protein>
    <submittedName>
        <fullName evidence="2">EAL domain-containing protein</fullName>
    </submittedName>
</protein>
<evidence type="ECO:0000313" key="2">
    <source>
        <dbReference type="EMBL" id="RCL39626.1"/>
    </source>
</evidence>
<comment type="caution">
    <text evidence="2">The sequence shown here is derived from an EMBL/GenBank/DDBJ whole genome shotgun (WGS) entry which is preliminary data.</text>
</comment>
<dbReference type="InterPro" id="IPR035919">
    <property type="entry name" value="EAL_sf"/>
</dbReference>
<accession>A0A368BSE6</accession>
<reference evidence="2 3" key="1">
    <citation type="journal article" date="2018" name="Microbiome">
        <title>Fine metagenomic profile of the Mediterranean stratified and mixed water columns revealed by assembly and recruitment.</title>
        <authorList>
            <person name="Haro-Moreno J.M."/>
            <person name="Lopez-Perez M."/>
            <person name="De La Torre J.R."/>
            <person name="Picazo A."/>
            <person name="Camacho A."/>
            <person name="Rodriguez-Valera F."/>
        </authorList>
    </citation>
    <scope>NUCLEOTIDE SEQUENCE [LARGE SCALE GENOMIC DNA]</scope>
    <source>
        <strain evidence="2">MED-G84</strain>
    </source>
</reference>
<dbReference type="EMBL" id="QOPC01000001">
    <property type="protein sequence ID" value="RCL39626.1"/>
    <property type="molecule type" value="Genomic_DNA"/>
</dbReference>
<dbReference type="CDD" id="cd01948">
    <property type="entry name" value="EAL"/>
    <property type="match status" value="1"/>
</dbReference>
<sequence>MHSDKELSYLTKSLLHHPSPYIIYELDGSIAWANLAANYIFNLSGLDEISVIKIDDQVKNNFGDLESIALYYDTPIEISLREINFLMRTRVHMIPVDESKGIMLIELLCSSRSGLDALRKAIDCIEHKRIELAYQKQVDLETNEVTGIEALLRLQDGEGGYLPNDEIIPQIEGESLFSLVVLESLVQLEKFFAIKDEIGFKDATLYLNVSAHTIMHPDFCSIFTDFVDKHNLSPNQFGLEVTETAELSDISIASKSLSLLKAKGIKIALDDFGAGYASLKYVRDLPIDVVKLDKHFTFNVSDPSTARLISFVSEVCEDLDLEMIGEGIETEEDKKMMLDLGCKIGQGYLMHRPDFLDSFQVKET</sequence>
<proteinExistence type="predicted"/>
<dbReference type="PANTHER" id="PTHR33121">
    <property type="entry name" value="CYCLIC DI-GMP PHOSPHODIESTERASE PDEF"/>
    <property type="match status" value="1"/>
</dbReference>
<dbReference type="PROSITE" id="PS50883">
    <property type="entry name" value="EAL"/>
    <property type="match status" value="1"/>
</dbReference>